<evidence type="ECO:0000256" key="7">
    <source>
        <dbReference type="SAM" id="Phobius"/>
    </source>
</evidence>
<feature type="domain" description="CWH43-like N-terminal" evidence="8">
    <location>
        <begin position="18"/>
        <end position="221"/>
    </location>
</feature>
<feature type="transmembrane region" description="Helical" evidence="7">
    <location>
        <begin position="70"/>
        <end position="93"/>
    </location>
</feature>
<feature type="transmembrane region" description="Helical" evidence="7">
    <location>
        <begin position="172"/>
        <end position="194"/>
    </location>
</feature>
<evidence type="ECO:0000256" key="2">
    <source>
        <dbReference type="ARBA" id="ARBA00006565"/>
    </source>
</evidence>
<sequence length="296" mass="33311">MIPTVHGESGKMRNCSIWVLLPILHFLCTAVGLIVVYFIALQSHSISSLGSQTSGIGRRPPYISIAGDQPIASCFFSHVMNFAAFVGLVIGLFRYLQLKPKVPWLNLASLVTFSLACFGMTLVGNFQLSSSIDIHNLGSGLAFVLGMVYCWLQSVITLRLNLRRKCVAMVRFLLSAAITTSMIPYFVLMVLGIHIHAARAQWFLTMSLLAFIGSFAIEFRHLHFEVICTDLREPPLRRSETFSYAPKRHSDTPERHSDTKERHSDTPERHSDTPERHSDTPKRHSETPERHSDTIM</sequence>
<dbReference type="PANTHER" id="PTHR21324">
    <property type="entry name" value="FASTING-INDUCIBLE INTEGRAL MEMBRANE PROTEIN TM6P1-RELATED"/>
    <property type="match status" value="1"/>
</dbReference>
<dbReference type="GO" id="GO:0012505">
    <property type="term" value="C:endomembrane system"/>
    <property type="evidence" value="ECO:0007669"/>
    <property type="project" value="UniProtKB-SubCell"/>
</dbReference>
<comment type="subcellular location">
    <subcellularLocation>
        <location evidence="1">Endomembrane system</location>
        <topology evidence="1">Multi-pass membrane protein</topology>
    </subcellularLocation>
</comment>
<dbReference type="PANTHER" id="PTHR21324:SF7">
    <property type="entry name" value="TRANSMEMBRANE PROTEIN 150C"/>
    <property type="match status" value="1"/>
</dbReference>
<name>A0A9Q0EGF0_9TELE</name>
<proteinExistence type="inferred from homology"/>
<evidence type="ECO:0000313" key="9">
    <source>
        <dbReference type="EMBL" id="KAJ3605858.1"/>
    </source>
</evidence>
<feature type="transmembrane region" description="Helical" evidence="7">
    <location>
        <begin position="105"/>
        <end position="128"/>
    </location>
</feature>
<keyword evidence="10" id="KW-1185">Reference proteome</keyword>
<keyword evidence="3 7" id="KW-0812">Transmembrane</keyword>
<gene>
    <name evidence="9" type="ORF">NHX12_027901</name>
</gene>
<feature type="transmembrane region" description="Helical" evidence="7">
    <location>
        <begin position="140"/>
        <end position="160"/>
    </location>
</feature>
<organism evidence="9 10">
    <name type="scientific">Muraenolepis orangiensis</name>
    <name type="common">Patagonian moray cod</name>
    <dbReference type="NCBI Taxonomy" id="630683"/>
    <lineage>
        <taxon>Eukaryota</taxon>
        <taxon>Metazoa</taxon>
        <taxon>Chordata</taxon>
        <taxon>Craniata</taxon>
        <taxon>Vertebrata</taxon>
        <taxon>Euteleostomi</taxon>
        <taxon>Actinopterygii</taxon>
        <taxon>Neopterygii</taxon>
        <taxon>Teleostei</taxon>
        <taxon>Neoteleostei</taxon>
        <taxon>Acanthomorphata</taxon>
        <taxon>Zeiogadaria</taxon>
        <taxon>Gadariae</taxon>
        <taxon>Gadiformes</taxon>
        <taxon>Muraenolepidoidei</taxon>
        <taxon>Muraenolepididae</taxon>
        <taxon>Muraenolepis</taxon>
    </lineage>
</organism>
<feature type="transmembrane region" description="Helical" evidence="7">
    <location>
        <begin position="200"/>
        <end position="217"/>
    </location>
</feature>
<comment type="similarity">
    <text evidence="2">Belongs to the DRAM/TMEM150 family.</text>
</comment>
<protein>
    <recommendedName>
        <fullName evidence="8">CWH43-like N-terminal domain-containing protein</fullName>
    </recommendedName>
</protein>
<evidence type="ECO:0000256" key="5">
    <source>
        <dbReference type="ARBA" id="ARBA00023136"/>
    </source>
</evidence>
<evidence type="ECO:0000256" key="3">
    <source>
        <dbReference type="ARBA" id="ARBA00022692"/>
    </source>
</evidence>
<feature type="region of interest" description="Disordered" evidence="6">
    <location>
        <begin position="242"/>
        <end position="296"/>
    </location>
</feature>
<dbReference type="InterPro" id="IPR019402">
    <property type="entry name" value="CWH43_N"/>
</dbReference>
<comment type="caution">
    <text evidence="9">The sequence shown here is derived from an EMBL/GenBank/DDBJ whole genome shotgun (WGS) entry which is preliminary data.</text>
</comment>
<evidence type="ECO:0000259" key="8">
    <source>
        <dbReference type="Pfam" id="PF10277"/>
    </source>
</evidence>
<feature type="transmembrane region" description="Helical" evidence="7">
    <location>
        <begin position="17"/>
        <end position="40"/>
    </location>
</feature>
<accession>A0A9Q0EGF0</accession>
<feature type="compositionally biased region" description="Basic and acidic residues" evidence="6">
    <location>
        <begin position="248"/>
        <end position="296"/>
    </location>
</feature>
<dbReference type="Proteomes" id="UP001148018">
    <property type="component" value="Unassembled WGS sequence"/>
</dbReference>
<evidence type="ECO:0000256" key="6">
    <source>
        <dbReference type="SAM" id="MobiDB-lite"/>
    </source>
</evidence>
<dbReference type="Pfam" id="PF10277">
    <property type="entry name" value="Frag1"/>
    <property type="match status" value="1"/>
</dbReference>
<keyword evidence="4 7" id="KW-1133">Transmembrane helix</keyword>
<dbReference type="AlphaFoldDB" id="A0A9Q0EGF0"/>
<dbReference type="GO" id="GO:0005886">
    <property type="term" value="C:plasma membrane"/>
    <property type="evidence" value="ECO:0007669"/>
    <property type="project" value="TreeGrafter"/>
</dbReference>
<dbReference type="EMBL" id="JANIIK010000043">
    <property type="protein sequence ID" value="KAJ3605858.1"/>
    <property type="molecule type" value="Genomic_DNA"/>
</dbReference>
<reference evidence="9" key="1">
    <citation type="submission" date="2022-07" db="EMBL/GenBank/DDBJ databases">
        <title>Chromosome-level genome of Muraenolepis orangiensis.</title>
        <authorList>
            <person name="Kim J."/>
        </authorList>
    </citation>
    <scope>NUCLEOTIDE SEQUENCE</scope>
    <source>
        <strain evidence="9">KU_S4_2022</strain>
        <tissue evidence="9">Muscle</tissue>
    </source>
</reference>
<evidence type="ECO:0000256" key="1">
    <source>
        <dbReference type="ARBA" id="ARBA00004127"/>
    </source>
</evidence>
<evidence type="ECO:0000256" key="4">
    <source>
        <dbReference type="ARBA" id="ARBA00022989"/>
    </source>
</evidence>
<keyword evidence="5 7" id="KW-0472">Membrane</keyword>
<dbReference type="InterPro" id="IPR050911">
    <property type="entry name" value="DRAM/TMEM150_Autophagy_Mod"/>
</dbReference>
<dbReference type="OrthoDB" id="9865811at2759"/>
<evidence type="ECO:0000313" key="10">
    <source>
        <dbReference type="Proteomes" id="UP001148018"/>
    </source>
</evidence>